<protein>
    <recommendedName>
        <fullName evidence="1">Dynamin N-terminal domain-containing protein</fullName>
    </recommendedName>
</protein>
<dbReference type="OrthoDB" id="7927795at2"/>
<gene>
    <name evidence="2" type="ORF">CG50_02815</name>
</gene>
<accession>A0A086XV74</accession>
<dbReference type="InterPro" id="IPR045063">
    <property type="entry name" value="Dynamin_N"/>
</dbReference>
<dbReference type="STRING" id="1105367.CG50_02815"/>
<sequence length="713" mass="76888">MTFSIDPIAESPRRRIDTFAGDLAPATAGDEAEAKPLIGRALERLRAASATVSVVGQVKSGKSSLINALTGLGNFLPTEVNPWTAVITNLYFGHPNKPASGGEFQLFSESEWLRMIEGDAETRRLTEELLPGFRRDILERQVLEMQQNAERRLGALYRLLLGKTHRFNEITPEVLERYVSAGYDAETNPGSTAGRFSGITKSASIFLPPGPFRVPVTVSDTPGINDPFLVRDEITTSSFKHADIFVVTLSAHQALGPADVALLKMLSVHRGKRTVIFVNRIDELPDPVKDVPELLGALDARLKDELGQTGYVLLAGSAGWGRMALLGTDAEVEAAVAAPAVAHLAPEGGTARERIYRASGLPQLAACLSQLIEAGPIRAALSEAATECDSALDLMDKLLSARLGKERSHLVDTSDIPNLIAVEKERIDTRLTALSDVGRGLDAVSGHGRNAILANGDVAIVSVSNVVQSTLNAFVQEQVRALGTAMQAEGAPERWSIDIEALCRRVEAQVMSGYRNARIEIDRILMRHAEALNDRIRPIAGEMDVSKILDSLPSDEILPGFKPHSALVEMDFTAQRGWKFWRARTMSAEEAMERLSQIIHAEMRPAVEALNRTVQEALAARNKAAMDRLADLARAAHVLIESEAGALKSDALALTQSGTRERIAQIQAERTRRAEAISARVAVIGAAREALERDFGDLVAAAPAAAGAVPGKV</sequence>
<evidence type="ECO:0000259" key="1">
    <source>
        <dbReference type="Pfam" id="PF00350"/>
    </source>
</evidence>
<dbReference type="EMBL" id="JFZB01000018">
    <property type="protein sequence ID" value="KFI25924.1"/>
    <property type="molecule type" value="Genomic_DNA"/>
</dbReference>
<reference evidence="2 3" key="1">
    <citation type="submission" date="2014-03" db="EMBL/GenBank/DDBJ databases">
        <title>Genome of Paenirhodobacter enshiensis DW2-9.</title>
        <authorList>
            <person name="Wang D."/>
            <person name="Wang G."/>
        </authorList>
    </citation>
    <scope>NUCLEOTIDE SEQUENCE [LARGE SCALE GENOMIC DNA]</scope>
    <source>
        <strain evidence="2 3">DW2-9</strain>
    </source>
</reference>
<name>A0A086XV74_9RHOB</name>
<dbReference type="RefSeq" id="WP_036637848.1">
    <property type="nucleotide sequence ID" value="NZ_JFZB01000018.1"/>
</dbReference>
<dbReference type="Pfam" id="PF00350">
    <property type="entry name" value="Dynamin_N"/>
    <property type="match status" value="1"/>
</dbReference>
<comment type="caution">
    <text evidence="2">The sequence shown here is derived from an EMBL/GenBank/DDBJ whole genome shotgun (WGS) entry which is preliminary data.</text>
</comment>
<dbReference type="Proteomes" id="UP000028824">
    <property type="component" value="Unassembled WGS sequence"/>
</dbReference>
<dbReference type="AlphaFoldDB" id="A0A086XV74"/>
<dbReference type="eggNOG" id="COG0699">
    <property type="taxonomic scope" value="Bacteria"/>
</dbReference>
<dbReference type="SUPFAM" id="SSF52540">
    <property type="entry name" value="P-loop containing nucleoside triphosphate hydrolases"/>
    <property type="match status" value="1"/>
</dbReference>
<dbReference type="InterPro" id="IPR027417">
    <property type="entry name" value="P-loop_NTPase"/>
</dbReference>
<keyword evidence="3" id="KW-1185">Reference proteome</keyword>
<evidence type="ECO:0000313" key="3">
    <source>
        <dbReference type="Proteomes" id="UP000028824"/>
    </source>
</evidence>
<dbReference type="Gene3D" id="3.40.50.300">
    <property type="entry name" value="P-loop containing nucleotide triphosphate hydrolases"/>
    <property type="match status" value="1"/>
</dbReference>
<organism evidence="2 3">
    <name type="scientific">Paenirhodobacter enshiensis</name>
    <dbReference type="NCBI Taxonomy" id="1105367"/>
    <lineage>
        <taxon>Bacteria</taxon>
        <taxon>Pseudomonadati</taxon>
        <taxon>Pseudomonadota</taxon>
        <taxon>Alphaproteobacteria</taxon>
        <taxon>Rhodobacterales</taxon>
        <taxon>Rhodobacter group</taxon>
        <taxon>Paenirhodobacter</taxon>
    </lineage>
</organism>
<evidence type="ECO:0000313" key="2">
    <source>
        <dbReference type="EMBL" id="KFI25924.1"/>
    </source>
</evidence>
<proteinExistence type="predicted"/>
<feature type="domain" description="Dynamin N-terminal" evidence="1">
    <location>
        <begin position="52"/>
        <end position="279"/>
    </location>
</feature>